<gene>
    <name evidence="4" type="ORF">ACFS27_02705</name>
</gene>
<proteinExistence type="inferred from homology"/>
<comment type="similarity">
    <text evidence="3">Belongs to the gas vesicle GvpA family.</text>
</comment>
<dbReference type="PANTHER" id="PTHR35344:SF4">
    <property type="entry name" value="GAS VESICLE PROTEIN A1"/>
    <property type="match status" value="1"/>
</dbReference>
<evidence type="ECO:0000256" key="1">
    <source>
        <dbReference type="ARBA" id="ARBA00022987"/>
    </source>
</evidence>
<reference evidence="5" key="1">
    <citation type="journal article" date="2019" name="Int. J. Syst. Evol. Microbiol.">
        <title>The Global Catalogue of Microorganisms (GCM) 10K type strain sequencing project: providing services to taxonomists for standard genome sequencing and annotation.</title>
        <authorList>
            <consortium name="The Broad Institute Genomics Platform"/>
            <consortium name="The Broad Institute Genome Sequencing Center for Infectious Disease"/>
            <person name="Wu L."/>
            <person name="Ma J."/>
        </authorList>
    </citation>
    <scope>NUCLEOTIDE SEQUENCE [LARGE SCALE GENOMIC DNA]</scope>
    <source>
        <strain evidence="5">CCM 7044</strain>
    </source>
</reference>
<dbReference type="InterPro" id="IPR000638">
    <property type="entry name" value="Gas-vesicle_GvpA-like"/>
</dbReference>
<comment type="caution">
    <text evidence="4">The sequence shown here is derived from an EMBL/GenBank/DDBJ whole genome shotgun (WGS) entry which is preliminary data.</text>
</comment>
<evidence type="ECO:0000256" key="2">
    <source>
        <dbReference type="ARBA" id="ARBA00035108"/>
    </source>
</evidence>
<evidence type="ECO:0000256" key="3">
    <source>
        <dbReference type="ARBA" id="ARBA00035646"/>
    </source>
</evidence>
<evidence type="ECO:0000313" key="4">
    <source>
        <dbReference type="EMBL" id="MFD2792450.1"/>
    </source>
</evidence>
<keyword evidence="1" id="KW-0304">Gas vesicle</keyword>
<protein>
    <submittedName>
        <fullName evidence="4">Gas vesicle protein</fullName>
    </submittedName>
</protein>
<keyword evidence="5" id="KW-1185">Reference proteome</keyword>
<evidence type="ECO:0000313" key="5">
    <source>
        <dbReference type="Proteomes" id="UP001597479"/>
    </source>
</evidence>
<comment type="subcellular location">
    <subcellularLocation>
        <location evidence="2">Gas vesicle</location>
    </subcellularLocation>
</comment>
<sequence length="304" mass="33184">MTADPMEPTRDLRVTLPDLVDVLLDKGVYLDLDLIVTVADIPLIGVSLRAMVGGIETMLEHGMMQAWDERTREWVRGSLSRRVPLADDEDVVARMAGGHHQEEPYATWRPGTVYLTTRRLMVWRAEPRELLWHTPLDEVTDVGTRTERSAGGPDRTRVALTTPTGTTLLSAAAPERLVAAVRAHAPACGAPVPARRREPLEARVWYLEDLAGGSVWRGGTGTLDPGTGLTWKGVRDVRPAVRLGPDRIRSVDLVQGRTPVGRQLIVVRDDATAVRLATADTARWATALSHLAGPRTPSRTGGST</sequence>
<dbReference type="RefSeq" id="WP_377180079.1">
    <property type="nucleotide sequence ID" value="NZ_JBHUOG010000001.1"/>
</dbReference>
<dbReference type="Proteomes" id="UP001597479">
    <property type="component" value="Unassembled WGS sequence"/>
</dbReference>
<accession>A0ABW5VMD7</accession>
<dbReference type="InterPro" id="IPR050530">
    <property type="entry name" value="GvpA"/>
</dbReference>
<dbReference type="PANTHER" id="PTHR35344">
    <property type="entry name" value="GAS VESICLE STRUCTURAL PROTEIN 2-RELATED"/>
    <property type="match status" value="1"/>
</dbReference>
<dbReference type="EMBL" id="JBHUOG010000001">
    <property type="protein sequence ID" value="MFD2792450.1"/>
    <property type="molecule type" value="Genomic_DNA"/>
</dbReference>
<dbReference type="Pfam" id="PF00741">
    <property type="entry name" value="Gas_vesicle"/>
    <property type="match status" value="1"/>
</dbReference>
<organism evidence="4 5">
    <name type="scientific">Promicromonospora vindobonensis</name>
    <dbReference type="NCBI Taxonomy" id="195748"/>
    <lineage>
        <taxon>Bacteria</taxon>
        <taxon>Bacillati</taxon>
        <taxon>Actinomycetota</taxon>
        <taxon>Actinomycetes</taxon>
        <taxon>Micrococcales</taxon>
        <taxon>Promicromonosporaceae</taxon>
        <taxon>Promicromonospora</taxon>
    </lineage>
</organism>
<name>A0ABW5VMD7_9MICO</name>